<organism evidence="8 9">
    <name type="scientific">Faecalicatena contorta</name>
    <dbReference type="NCBI Taxonomy" id="39482"/>
    <lineage>
        <taxon>Bacteria</taxon>
        <taxon>Bacillati</taxon>
        <taxon>Bacillota</taxon>
        <taxon>Clostridia</taxon>
        <taxon>Lachnospirales</taxon>
        <taxon>Lachnospiraceae</taxon>
        <taxon>Faecalicatena</taxon>
    </lineage>
</organism>
<dbReference type="InterPro" id="IPR000711">
    <property type="entry name" value="ATPase_OSCP/dsu"/>
</dbReference>
<dbReference type="RefSeq" id="WP_109710795.1">
    <property type="nucleotide sequence ID" value="NZ_QGDS01000005.1"/>
</dbReference>
<keyword evidence="7" id="KW-0139">CF(1)</keyword>
<evidence type="ECO:0000256" key="4">
    <source>
        <dbReference type="ARBA" id="ARBA00023065"/>
    </source>
</evidence>
<dbReference type="GO" id="GO:0046933">
    <property type="term" value="F:proton-transporting ATP synthase activity, rotational mechanism"/>
    <property type="evidence" value="ECO:0007669"/>
    <property type="project" value="UniProtKB-UniRule"/>
</dbReference>
<comment type="function">
    <text evidence="7">This protein is part of the stalk that links CF(0) to CF(1). It either transmits conformational changes from CF(0) to CF(1) or is implicated in proton conduction.</text>
</comment>
<proteinExistence type="inferred from homology"/>
<accession>A0A316AJA5</accession>
<evidence type="ECO:0000256" key="3">
    <source>
        <dbReference type="ARBA" id="ARBA00022781"/>
    </source>
</evidence>
<dbReference type="PANTHER" id="PTHR11910">
    <property type="entry name" value="ATP SYNTHASE DELTA CHAIN"/>
    <property type="match status" value="1"/>
</dbReference>
<dbReference type="HAMAP" id="MF_01416">
    <property type="entry name" value="ATP_synth_delta_bact"/>
    <property type="match status" value="1"/>
</dbReference>
<evidence type="ECO:0000256" key="7">
    <source>
        <dbReference type="HAMAP-Rule" id="MF_01416"/>
    </source>
</evidence>
<evidence type="ECO:0000256" key="1">
    <source>
        <dbReference type="ARBA" id="ARBA00004370"/>
    </source>
</evidence>
<dbReference type="Pfam" id="PF00213">
    <property type="entry name" value="OSCP"/>
    <property type="match status" value="1"/>
</dbReference>
<dbReference type="Gene3D" id="1.10.520.20">
    <property type="entry name" value="N-terminal domain of the delta subunit of the F1F0-ATP synthase"/>
    <property type="match status" value="1"/>
</dbReference>
<keyword evidence="3 7" id="KW-0375">Hydrogen ion transport</keyword>
<dbReference type="GO" id="GO:0045259">
    <property type="term" value="C:proton-transporting ATP synthase complex"/>
    <property type="evidence" value="ECO:0007669"/>
    <property type="project" value="UniProtKB-KW"/>
</dbReference>
<keyword evidence="9" id="KW-1185">Reference proteome</keyword>
<comment type="subcellular location">
    <subcellularLocation>
        <location evidence="7">Cell membrane</location>
        <topology evidence="7">Peripheral membrane protein</topology>
    </subcellularLocation>
    <subcellularLocation>
        <location evidence="1">Membrane</location>
    </subcellularLocation>
</comment>
<dbReference type="InterPro" id="IPR026015">
    <property type="entry name" value="ATP_synth_OSCP/delta_N_sf"/>
</dbReference>
<keyword evidence="5 7" id="KW-0472">Membrane</keyword>
<gene>
    <name evidence="7" type="primary">atpH</name>
    <name evidence="8" type="ORF">SAMN05216529_105133</name>
</gene>
<keyword evidence="2 7" id="KW-0813">Transport</keyword>
<evidence type="ECO:0000256" key="6">
    <source>
        <dbReference type="ARBA" id="ARBA00023310"/>
    </source>
</evidence>
<comment type="function">
    <text evidence="7">F(1)F(0) ATP synthase produces ATP from ADP in the presence of a proton or sodium gradient. F-type ATPases consist of two structural domains, F(1) containing the extramembraneous catalytic core and F(0) containing the membrane proton channel, linked together by a central stalk and a peripheral stalk. During catalysis, ATP synthesis in the catalytic domain of F(1) is coupled via a rotary mechanism of the central stalk subunits to proton translocation.</text>
</comment>
<dbReference type="GO" id="GO:0005886">
    <property type="term" value="C:plasma membrane"/>
    <property type="evidence" value="ECO:0007669"/>
    <property type="project" value="UniProtKB-SubCell"/>
</dbReference>
<keyword evidence="7" id="KW-1003">Cell membrane</keyword>
<sequence length="178" mass="20895">MKTQTTTSHLYLPQAAVGYAHALYELSIPKEAIQKTREIFAEVPQLYDVFVNPTIREAEKMKVIDQVFPEEIKNFLKVACRYQRIDLLYDIFTAYDRYCDEQNQILNAVLTCVEPPSEVQLKEMQAFLCKKYGVRRANIEIREDLGLLGGFILHARSDEYDWSLKGRLKRLEQKLTWR</sequence>
<keyword evidence="6 7" id="KW-0066">ATP synthesis</keyword>
<dbReference type="PRINTS" id="PR00125">
    <property type="entry name" value="ATPASEDELTA"/>
</dbReference>
<reference evidence="9" key="1">
    <citation type="submission" date="2017-07" db="EMBL/GenBank/DDBJ databases">
        <authorList>
            <person name="Varghese N."/>
            <person name="Submissions S."/>
        </authorList>
    </citation>
    <scope>NUCLEOTIDE SEQUENCE [LARGE SCALE GENOMIC DNA]</scope>
    <source>
        <strain evidence="9">NLAE-zl-C134</strain>
    </source>
</reference>
<dbReference type="SUPFAM" id="SSF47928">
    <property type="entry name" value="N-terminal domain of the delta subunit of the F1F0-ATP synthase"/>
    <property type="match status" value="1"/>
</dbReference>
<evidence type="ECO:0000313" key="9">
    <source>
        <dbReference type="Proteomes" id="UP000254051"/>
    </source>
</evidence>
<protein>
    <recommendedName>
        <fullName evidence="7">ATP synthase subunit delta</fullName>
    </recommendedName>
    <alternativeName>
        <fullName evidence="7">ATP synthase F(1) sector subunit delta</fullName>
    </alternativeName>
    <alternativeName>
        <fullName evidence="7">F-type ATPase subunit delta</fullName>
        <shortName evidence="7">F-ATPase subunit delta</shortName>
    </alternativeName>
</protein>
<keyword evidence="4 7" id="KW-0406">Ion transport</keyword>
<dbReference type="EMBL" id="UHJJ01000005">
    <property type="protein sequence ID" value="SUQ14158.1"/>
    <property type="molecule type" value="Genomic_DNA"/>
</dbReference>
<dbReference type="NCBIfam" id="TIGR01145">
    <property type="entry name" value="ATP_synt_delta"/>
    <property type="match status" value="1"/>
</dbReference>
<evidence type="ECO:0000256" key="2">
    <source>
        <dbReference type="ARBA" id="ARBA00022448"/>
    </source>
</evidence>
<dbReference type="OrthoDB" id="9802471at2"/>
<comment type="similarity">
    <text evidence="7">Belongs to the ATPase delta chain family.</text>
</comment>
<dbReference type="AlphaFoldDB" id="A0A316AJA5"/>
<name>A0A316AJA5_9FIRM</name>
<dbReference type="Proteomes" id="UP000254051">
    <property type="component" value="Unassembled WGS sequence"/>
</dbReference>
<evidence type="ECO:0000313" key="8">
    <source>
        <dbReference type="EMBL" id="SUQ14158.1"/>
    </source>
</evidence>
<evidence type="ECO:0000256" key="5">
    <source>
        <dbReference type="ARBA" id="ARBA00023136"/>
    </source>
</evidence>